<accession>B9SG56</accession>
<dbReference type="InParanoid" id="B9SG56"/>
<dbReference type="eggNOG" id="ENOG502QVJC">
    <property type="taxonomic scope" value="Eukaryota"/>
</dbReference>
<proteinExistence type="predicted"/>
<protein>
    <submittedName>
        <fullName evidence="2">Uncharacterized protein</fullName>
    </submittedName>
</protein>
<feature type="compositionally biased region" description="Low complexity" evidence="1">
    <location>
        <begin position="120"/>
        <end position="154"/>
    </location>
</feature>
<keyword evidence="3" id="KW-1185">Reference proteome</keyword>
<evidence type="ECO:0000313" key="3">
    <source>
        <dbReference type="Proteomes" id="UP000008311"/>
    </source>
</evidence>
<evidence type="ECO:0000313" key="2">
    <source>
        <dbReference type="EMBL" id="EEF37472.1"/>
    </source>
</evidence>
<dbReference type="PANTHER" id="PTHR33922">
    <property type="entry name" value="OS01G0888066 PROTEIN-RELATED"/>
    <property type="match status" value="1"/>
</dbReference>
<feature type="compositionally biased region" description="Polar residues" evidence="1">
    <location>
        <begin position="174"/>
        <end position="186"/>
    </location>
</feature>
<feature type="region of interest" description="Disordered" evidence="1">
    <location>
        <begin position="294"/>
        <end position="344"/>
    </location>
</feature>
<dbReference type="STRING" id="3988.B9SG56"/>
<feature type="region of interest" description="Disordered" evidence="1">
    <location>
        <begin position="120"/>
        <end position="186"/>
    </location>
</feature>
<dbReference type="AlphaFoldDB" id="B9SG56"/>
<feature type="compositionally biased region" description="Low complexity" evidence="1">
    <location>
        <begin position="218"/>
        <end position="243"/>
    </location>
</feature>
<feature type="region of interest" description="Disordered" evidence="1">
    <location>
        <begin position="214"/>
        <end position="271"/>
    </location>
</feature>
<sequence length="381" mass="42378">MATNPDEDKWEHSDSPEEEEEALSLCDLPVNLIEEEIQSRKEEEACRPETEIIQEDFNFGKWDDSEMCAADDIFFDGQILPFRLSVSSESGIGPNNCCKQDSLNRNRCLSRSESIDHGSTAGFTSFSSRSSSSRSQLSSTSTNSSSVNTTSSRISKPRFQNQFHAHPSPKPQIRLSNNSLGNAATNKSRKSSTVWDIFRLGLVRAPEIELQDLKTRTSVSRNSSSSSSNSNSNIKVSGNSSSSEGKKMEKQNQKQRKQSFSEKRSSGSLLSGCSCTVSAVKPVPLNIIIIKSSSSSTGKNSAKDKSQEILESTTKEKKVQVKNNKKKIVEKQQQKPQGKQTMSRHRTYTLLRVQDNHLRERVMVVEVTVTVEVEVVVMIKV</sequence>
<feature type="region of interest" description="Disordered" evidence="1">
    <location>
        <begin position="1"/>
        <end position="23"/>
    </location>
</feature>
<dbReference type="PANTHER" id="PTHR33922:SF2">
    <property type="entry name" value="OS07G0589600 PROTEIN"/>
    <property type="match status" value="1"/>
</dbReference>
<organism evidence="2 3">
    <name type="scientific">Ricinus communis</name>
    <name type="common">Castor bean</name>
    <dbReference type="NCBI Taxonomy" id="3988"/>
    <lineage>
        <taxon>Eukaryota</taxon>
        <taxon>Viridiplantae</taxon>
        <taxon>Streptophyta</taxon>
        <taxon>Embryophyta</taxon>
        <taxon>Tracheophyta</taxon>
        <taxon>Spermatophyta</taxon>
        <taxon>Magnoliopsida</taxon>
        <taxon>eudicotyledons</taxon>
        <taxon>Gunneridae</taxon>
        <taxon>Pentapetalae</taxon>
        <taxon>rosids</taxon>
        <taxon>fabids</taxon>
        <taxon>Malpighiales</taxon>
        <taxon>Euphorbiaceae</taxon>
        <taxon>Acalyphoideae</taxon>
        <taxon>Acalypheae</taxon>
        <taxon>Ricinus</taxon>
    </lineage>
</organism>
<name>B9SG56_RICCO</name>
<reference evidence="3" key="1">
    <citation type="journal article" date="2010" name="Nat. Biotechnol.">
        <title>Draft genome sequence of the oilseed species Ricinus communis.</title>
        <authorList>
            <person name="Chan A.P."/>
            <person name="Crabtree J."/>
            <person name="Zhao Q."/>
            <person name="Lorenzi H."/>
            <person name="Orvis J."/>
            <person name="Puiu D."/>
            <person name="Melake-Berhan A."/>
            <person name="Jones K.M."/>
            <person name="Redman J."/>
            <person name="Chen G."/>
            <person name="Cahoon E.B."/>
            <person name="Gedil M."/>
            <person name="Stanke M."/>
            <person name="Haas B.J."/>
            <person name="Wortman J.R."/>
            <person name="Fraser-Liggett C.M."/>
            <person name="Ravel J."/>
            <person name="Rabinowicz P.D."/>
        </authorList>
    </citation>
    <scope>NUCLEOTIDE SEQUENCE [LARGE SCALE GENOMIC DNA]</scope>
    <source>
        <strain evidence="3">cv. Hale</strain>
    </source>
</reference>
<feature type="compositionally biased region" description="Basic and acidic residues" evidence="1">
    <location>
        <begin position="301"/>
        <end position="319"/>
    </location>
</feature>
<gene>
    <name evidence="2" type="ORF">RCOM_1156230</name>
</gene>
<evidence type="ECO:0000256" key="1">
    <source>
        <dbReference type="SAM" id="MobiDB-lite"/>
    </source>
</evidence>
<dbReference type="EMBL" id="EQ973948">
    <property type="protein sequence ID" value="EEF37472.1"/>
    <property type="molecule type" value="Genomic_DNA"/>
</dbReference>
<feature type="compositionally biased region" description="Basic and acidic residues" evidence="1">
    <location>
        <begin position="1"/>
        <end position="15"/>
    </location>
</feature>
<dbReference type="Proteomes" id="UP000008311">
    <property type="component" value="Unassembled WGS sequence"/>
</dbReference>